<dbReference type="PANTHER" id="PTHR43194:SF2">
    <property type="entry name" value="PEROXISOMAL MEMBRANE PROTEIN LPX1"/>
    <property type="match status" value="1"/>
</dbReference>
<dbReference type="OrthoDB" id="9815441at2"/>
<sequence>MQTYAFALLVLVAGLSGCGLIVDQRADRREAEAEAAYPPEGEFVIVGDRRVHYVQAGTGPDLVLIHGASGSTRDFTFDFLGRVQDDYRVTIFDRPGLGYTDRAADFYGGAFDERAESPQVQADLLKAAADRLGVQHPIVLGQSYGGAVAMAWGLDHDPAALVIVSGATQPWDGSLSATYQTTASSLGGAGLVPLITAFATQGQIHSALEGIFAPQDIPEGYEEYIGAPLSIRRETFRASSRQVNTLKPHLKEMAPRYPQLDIPVEILHGTADSIVPYEVHALPLSRQLPDANLTLIENGGHMIHHVAAEQVVEAIDRVAKRAGLR</sequence>
<dbReference type="InterPro" id="IPR050228">
    <property type="entry name" value="Carboxylesterase_BioH"/>
</dbReference>
<dbReference type="Proteomes" id="UP000285908">
    <property type="component" value="Unassembled WGS sequence"/>
</dbReference>
<dbReference type="InterPro" id="IPR029058">
    <property type="entry name" value="AB_hydrolase_fold"/>
</dbReference>
<dbReference type="PRINTS" id="PR00111">
    <property type="entry name" value="ABHYDROLASE"/>
</dbReference>
<organism evidence="2 3">
    <name type="scientific">Mesobaculum littorinae</name>
    <dbReference type="NCBI Taxonomy" id="2486419"/>
    <lineage>
        <taxon>Bacteria</taxon>
        <taxon>Pseudomonadati</taxon>
        <taxon>Pseudomonadota</taxon>
        <taxon>Alphaproteobacteria</taxon>
        <taxon>Rhodobacterales</taxon>
        <taxon>Roseobacteraceae</taxon>
        <taxon>Mesobaculum</taxon>
    </lineage>
</organism>
<keyword evidence="2" id="KW-0378">Hydrolase</keyword>
<dbReference type="Gene3D" id="3.40.50.1820">
    <property type="entry name" value="alpha/beta hydrolase"/>
    <property type="match status" value="1"/>
</dbReference>
<feature type="domain" description="AB hydrolase-1" evidence="1">
    <location>
        <begin position="62"/>
        <end position="306"/>
    </location>
</feature>
<dbReference type="PANTHER" id="PTHR43194">
    <property type="entry name" value="HYDROLASE ALPHA/BETA FOLD FAMILY"/>
    <property type="match status" value="1"/>
</dbReference>
<evidence type="ECO:0000313" key="2">
    <source>
        <dbReference type="EMBL" id="RVV99882.1"/>
    </source>
</evidence>
<dbReference type="RefSeq" id="WP_127905325.1">
    <property type="nucleotide sequence ID" value="NZ_RQXX01000001.1"/>
</dbReference>
<proteinExistence type="predicted"/>
<dbReference type="Pfam" id="PF00561">
    <property type="entry name" value="Abhydrolase_1"/>
    <property type="match status" value="1"/>
</dbReference>
<reference evidence="2 3" key="1">
    <citation type="submission" date="2018-11" db="EMBL/GenBank/DDBJ databases">
        <title>Mesobaculum littorinae gen. nov., sp. nov., isolated from Littorina scabra that represents a novel genus of the order Rhodobacteraceae.</title>
        <authorList>
            <person name="Li F."/>
        </authorList>
    </citation>
    <scope>NUCLEOTIDE SEQUENCE [LARGE SCALE GENOMIC DNA]</scope>
    <source>
        <strain evidence="2 3">M0103</strain>
    </source>
</reference>
<protein>
    <submittedName>
        <fullName evidence="2">Alpha/beta hydrolase</fullName>
    </submittedName>
</protein>
<dbReference type="SUPFAM" id="SSF53474">
    <property type="entry name" value="alpha/beta-Hydrolases"/>
    <property type="match status" value="1"/>
</dbReference>
<dbReference type="GO" id="GO:0016787">
    <property type="term" value="F:hydrolase activity"/>
    <property type="evidence" value="ECO:0007669"/>
    <property type="project" value="UniProtKB-KW"/>
</dbReference>
<dbReference type="EMBL" id="RQXX01000001">
    <property type="protein sequence ID" value="RVV99882.1"/>
    <property type="molecule type" value="Genomic_DNA"/>
</dbReference>
<comment type="caution">
    <text evidence="2">The sequence shown here is derived from an EMBL/GenBank/DDBJ whole genome shotgun (WGS) entry which is preliminary data.</text>
</comment>
<accession>A0A438AMH3</accession>
<name>A0A438AMH3_9RHOB</name>
<keyword evidence="3" id="KW-1185">Reference proteome</keyword>
<gene>
    <name evidence="2" type="ORF">EKE94_04235</name>
</gene>
<evidence type="ECO:0000313" key="3">
    <source>
        <dbReference type="Proteomes" id="UP000285908"/>
    </source>
</evidence>
<dbReference type="AlphaFoldDB" id="A0A438AMH3"/>
<dbReference type="InterPro" id="IPR000073">
    <property type="entry name" value="AB_hydrolase_1"/>
</dbReference>
<evidence type="ECO:0000259" key="1">
    <source>
        <dbReference type="Pfam" id="PF00561"/>
    </source>
</evidence>